<sequence>MAEEPDASLSEMEGIQSNDGTENDSSKWMWGDLPPEDDPAFQEFLRVSGNFTPTTRKPPSLEDLENCCGIWPVPPEKGFSNHASFGQDGTTASVSRSGDIVQITRFLGAGKSGIFSMDHKDVSQPYLVVSRAAELEKLSFAPTNIYSFGITLDFDVWPAPESRSVKWVNWKWPRYEWQTNGMKIIFQYMVRDGVVLHQLLFKNLTSGLKDLWELRIDGKPYIRDLDYLRYNSDDSSNVHGSGPHQYGRVTVKESMEYQVAAVLNVFVDGKRAKLDEHGYYNLQTLSAAGGDGNSHIREIVLAYKLSYHPKKKPFCWKDSMIPAEQVDVNQFLEEETREGYKKTMDPGLFKDVLDLHNLAPATQDKDQTSQEKSTIVARSNMETCSQAEPRSTSPGGSHTEPTWAERIGKIGYLTWRHLEHILSVCAIPFSPSPALTLSEGQNTSDAHDTPSLVALTCGDMSGHRISTSASFYSFTFLIHIEDRLKKYGGNEEYISQLRARIKDTCDGHIRWLEHLFEHPGERHCNSGCFAANYWVTGCEMPLDSTTWQPDNAVTDTAFQILKITEYISTFCNDNPPKEVESLLTKLFVSWLHTLERLDPRARFAWPHNKEDGVNKFRLEDNLWIWKALQAMDKRKMYSQLPFFRTVTGKRDKQRRETVSEENKKMNRFLDLVGQKEDFRKISLSADPERSSEKTFEELYERFYLIQKRLAPSDVLRGILQRFTIMNDVLGKRMLAQLWDDTVNSQPYHPDNEEYSSKWLSIMRYALSIMMGSQDKSLNSKKPTDAQRDSVDTLLRFFGHNGFLGGQLGEQTRQPVLFDAVEDRDPYYHASFEILYVLLIYAERLGLEPGMKKSAGREQDSEISDVLQHDQGFSSYFAERPKIQKELQRNWINSVLKESMPFNNLIDTSNICSIDEEWLLNYPEFLSGLKVNFEDVEQREAADINTWITDAKKQKQYGKPRKLNREPWDESPVQHCTNQRLEEILGSPRTARSSKKRFIWLHNANSVAKSLCQAATAPELEKQAMVVFFDRHLQDEAIVWDDTTFALNTWQTEVHLNFHLLCEEHLPTSLCRASMSYRFHGDLVDRHWTCHFIESKSCDGMVQDPTSEFLRDDIFDSYEKSRDNFKEWWQRKILEILLLHRILDKFLTSTDDILNKMEKISQANENTGFRIPTEKTKLPSHVLRLHDVDILEKVENDLTSTLESLERWNNREKDRGQEKPRWTLNDERKYRKRIRELQRLIGQDHSHLRKQREEVLKLQKRLEHKKEKRRIERNSHSERNIRWFTYITIVFAPLSFAEGFYSMNGAPSHPLIASLAKFSFAALTVTGMMIVVVINIVPILKIWKNSFLEYDDKMDGKSLDKLADSVLKPLARGISYSVSLQGHGALSGKVVIRYTFRLVFGAILVLLFIISWLTLCFVLTAQDLYLFFRSKWSRSPPSTKHEETESVEGAQGTTARSSIVTFQPRLLKFLHNGSKQQDHATSKETADQSRNQTPAGMV</sequence>
<name>A0A9P5CR39_CRYP1</name>
<gene>
    <name evidence="3" type="ORF">M406DRAFT_106463</name>
</gene>
<dbReference type="GO" id="GO:0046873">
    <property type="term" value="F:metal ion transmembrane transporter activity"/>
    <property type="evidence" value="ECO:0007669"/>
    <property type="project" value="InterPro"/>
</dbReference>
<reference evidence="3" key="1">
    <citation type="journal article" date="2020" name="Phytopathology">
        <title>Genome sequence of the chestnut blight fungus Cryphonectria parasitica EP155: A fundamental resource for an archetypical invasive plant pathogen.</title>
        <authorList>
            <person name="Crouch J.A."/>
            <person name="Dawe A."/>
            <person name="Aerts A."/>
            <person name="Barry K."/>
            <person name="Churchill A.C.L."/>
            <person name="Grimwood J."/>
            <person name="Hillman B."/>
            <person name="Milgroom M.G."/>
            <person name="Pangilinan J."/>
            <person name="Smith M."/>
            <person name="Salamov A."/>
            <person name="Schmutz J."/>
            <person name="Yadav J."/>
            <person name="Grigoriev I.V."/>
            <person name="Nuss D."/>
        </authorList>
    </citation>
    <scope>NUCLEOTIDE SEQUENCE</scope>
    <source>
        <strain evidence="3">EP155</strain>
    </source>
</reference>
<dbReference type="GeneID" id="63832328"/>
<feature type="compositionally biased region" description="Polar residues" evidence="1">
    <location>
        <begin position="1487"/>
        <end position="1497"/>
    </location>
</feature>
<keyword evidence="2" id="KW-1133">Transmembrane helix</keyword>
<dbReference type="RefSeq" id="XP_040778093.1">
    <property type="nucleotide sequence ID" value="XM_040915199.1"/>
</dbReference>
<dbReference type="InterPro" id="IPR002523">
    <property type="entry name" value="MgTranspt_CorA/ZnTranspt_ZntB"/>
</dbReference>
<accession>A0A9P5CR39</accession>
<keyword evidence="4" id="KW-1185">Reference proteome</keyword>
<feature type="compositionally biased region" description="Basic and acidic residues" evidence="1">
    <location>
        <begin position="1475"/>
        <end position="1486"/>
    </location>
</feature>
<keyword evidence="2" id="KW-0812">Transmembrane</keyword>
<comment type="caution">
    <text evidence="3">The sequence shown here is derived from an EMBL/GenBank/DDBJ whole genome shotgun (WGS) entry which is preliminary data.</text>
</comment>
<dbReference type="GO" id="GO:0016020">
    <property type="term" value="C:membrane"/>
    <property type="evidence" value="ECO:0007669"/>
    <property type="project" value="InterPro"/>
</dbReference>
<evidence type="ECO:0000313" key="3">
    <source>
        <dbReference type="EMBL" id="KAF3767132.1"/>
    </source>
</evidence>
<evidence type="ECO:0000313" key="4">
    <source>
        <dbReference type="Proteomes" id="UP000803844"/>
    </source>
</evidence>
<dbReference type="Pfam" id="PF01544">
    <property type="entry name" value="CorA"/>
    <property type="match status" value="1"/>
</dbReference>
<dbReference type="Gene3D" id="1.20.58.340">
    <property type="entry name" value="Magnesium transport protein CorA, transmembrane region"/>
    <property type="match status" value="1"/>
</dbReference>
<dbReference type="EMBL" id="MU032346">
    <property type="protein sequence ID" value="KAF3767132.1"/>
    <property type="molecule type" value="Genomic_DNA"/>
</dbReference>
<feature type="compositionally biased region" description="Polar residues" evidence="1">
    <location>
        <begin position="370"/>
        <end position="400"/>
    </location>
</feature>
<protein>
    <submittedName>
        <fullName evidence="3">Uncharacterized protein</fullName>
    </submittedName>
</protein>
<keyword evidence="2" id="KW-0472">Membrane</keyword>
<proteinExistence type="predicted"/>
<evidence type="ECO:0000256" key="1">
    <source>
        <dbReference type="SAM" id="MobiDB-lite"/>
    </source>
</evidence>
<feature type="region of interest" description="Disordered" evidence="1">
    <location>
        <begin position="1433"/>
        <end position="1456"/>
    </location>
</feature>
<dbReference type="OrthoDB" id="5361176at2759"/>
<feature type="transmembrane region" description="Helical" evidence="2">
    <location>
        <begin position="1397"/>
        <end position="1420"/>
    </location>
</feature>
<feature type="region of interest" description="Disordered" evidence="1">
    <location>
        <begin position="360"/>
        <end position="402"/>
    </location>
</feature>
<feature type="transmembrane region" description="Helical" evidence="2">
    <location>
        <begin position="1314"/>
        <end position="1339"/>
    </location>
</feature>
<organism evidence="3 4">
    <name type="scientific">Cryphonectria parasitica (strain ATCC 38755 / EP155)</name>
    <dbReference type="NCBI Taxonomy" id="660469"/>
    <lineage>
        <taxon>Eukaryota</taxon>
        <taxon>Fungi</taxon>
        <taxon>Dikarya</taxon>
        <taxon>Ascomycota</taxon>
        <taxon>Pezizomycotina</taxon>
        <taxon>Sordariomycetes</taxon>
        <taxon>Sordariomycetidae</taxon>
        <taxon>Diaporthales</taxon>
        <taxon>Cryphonectriaceae</taxon>
        <taxon>Cryphonectria-Endothia species complex</taxon>
        <taxon>Cryphonectria</taxon>
    </lineage>
</organism>
<feature type="region of interest" description="Disordered" evidence="1">
    <location>
        <begin position="1"/>
        <end position="33"/>
    </location>
</feature>
<evidence type="ECO:0000256" key="2">
    <source>
        <dbReference type="SAM" id="Phobius"/>
    </source>
</evidence>
<feature type="region of interest" description="Disordered" evidence="1">
    <location>
        <begin position="1472"/>
        <end position="1497"/>
    </location>
</feature>
<dbReference type="Proteomes" id="UP000803844">
    <property type="component" value="Unassembled WGS sequence"/>
</dbReference>